<protein>
    <submittedName>
        <fullName evidence="4">Peptidyl-prolyl cis-trans isomerase pin4</fullName>
    </submittedName>
</protein>
<dbReference type="Gene3D" id="3.30.70.330">
    <property type="match status" value="1"/>
</dbReference>
<dbReference type="GO" id="GO:0003723">
    <property type="term" value="F:RNA binding"/>
    <property type="evidence" value="ECO:0007669"/>
    <property type="project" value="UniProtKB-UniRule"/>
</dbReference>
<proteinExistence type="predicted"/>
<dbReference type="InterPro" id="IPR000504">
    <property type="entry name" value="RRM_dom"/>
</dbReference>
<comment type="caution">
    <text evidence="4">The sequence shown here is derived from an EMBL/GenBank/DDBJ whole genome shotgun (WGS) entry which is preliminary data.</text>
</comment>
<evidence type="ECO:0000256" key="1">
    <source>
        <dbReference type="PROSITE-ProRule" id="PRU00176"/>
    </source>
</evidence>
<evidence type="ECO:0000256" key="2">
    <source>
        <dbReference type="SAM" id="MobiDB-lite"/>
    </source>
</evidence>
<dbReference type="EMBL" id="JANBQB010000167">
    <property type="protein sequence ID" value="KAJ1980464.1"/>
    <property type="molecule type" value="Genomic_DNA"/>
</dbReference>
<gene>
    <name evidence="4" type="primary">PIN4_1</name>
    <name evidence="4" type="ORF">H4R34_002445</name>
</gene>
<organism evidence="4 5">
    <name type="scientific">Dimargaris verticillata</name>
    <dbReference type="NCBI Taxonomy" id="2761393"/>
    <lineage>
        <taxon>Eukaryota</taxon>
        <taxon>Fungi</taxon>
        <taxon>Fungi incertae sedis</taxon>
        <taxon>Zoopagomycota</taxon>
        <taxon>Kickxellomycotina</taxon>
        <taxon>Dimargaritomycetes</taxon>
        <taxon>Dimargaritales</taxon>
        <taxon>Dimargaritaceae</taxon>
        <taxon>Dimargaris</taxon>
    </lineage>
</organism>
<dbReference type="SUPFAM" id="SSF54928">
    <property type="entry name" value="RNA-binding domain, RBD"/>
    <property type="match status" value="1"/>
</dbReference>
<keyword evidence="1" id="KW-0694">RNA-binding</keyword>
<evidence type="ECO:0000259" key="3">
    <source>
        <dbReference type="PROSITE" id="PS50102"/>
    </source>
</evidence>
<feature type="region of interest" description="Disordered" evidence="2">
    <location>
        <begin position="590"/>
        <end position="668"/>
    </location>
</feature>
<name>A0A9W8B835_9FUNG</name>
<keyword evidence="4" id="KW-0413">Isomerase</keyword>
<dbReference type="InterPro" id="IPR035979">
    <property type="entry name" value="RBD_domain_sf"/>
</dbReference>
<dbReference type="AlphaFoldDB" id="A0A9W8B835"/>
<dbReference type="OrthoDB" id="434258at2759"/>
<keyword evidence="5" id="KW-1185">Reference proteome</keyword>
<dbReference type="Proteomes" id="UP001151582">
    <property type="component" value="Unassembled WGS sequence"/>
</dbReference>
<evidence type="ECO:0000313" key="5">
    <source>
        <dbReference type="Proteomes" id="UP001151582"/>
    </source>
</evidence>
<dbReference type="GO" id="GO:0016853">
    <property type="term" value="F:isomerase activity"/>
    <property type="evidence" value="ECO:0007669"/>
    <property type="project" value="UniProtKB-KW"/>
</dbReference>
<reference evidence="4" key="1">
    <citation type="submission" date="2022-07" db="EMBL/GenBank/DDBJ databases">
        <title>Phylogenomic reconstructions and comparative analyses of Kickxellomycotina fungi.</title>
        <authorList>
            <person name="Reynolds N.K."/>
            <person name="Stajich J.E."/>
            <person name="Barry K."/>
            <person name="Grigoriev I.V."/>
            <person name="Crous P."/>
            <person name="Smith M.E."/>
        </authorList>
    </citation>
    <scope>NUCLEOTIDE SEQUENCE</scope>
    <source>
        <strain evidence="4">RSA 567</strain>
    </source>
</reference>
<evidence type="ECO:0000313" key="4">
    <source>
        <dbReference type="EMBL" id="KAJ1980464.1"/>
    </source>
</evidence>
<accession>A0A9W8B835</accession>
<feature type="compositionally biased region" description="Polar residues" evidence="2">
    <location>
        <begin position="609"/>
        <end position="640"/>
    </location>
</feature>
<feature type="domain" description="RRM" evidence="3">
    <location>
        <begin position="236"/>
        <end position="314"/>
    </location>
</feature>
<dbReference type="SMART" id="SM00360">
    <property type="entry name" value="RRM"/>
    <property type="match status" value="1"/>
</dbReference>
<sequence>MGASASESSLGMAALQDIHEGLESLNLANAGEMADSFPEPARRARPLSVHFPTSSTTVASMTGNTFQSYANVPSSIALAAEFNRATSNRDKRRSMQLPSQTMTITPQQLYHQQSQLHIAAGGGLTQMPGQNVPFPMMPMGAGVSAMVGNQARANRSRPPSKSVSHSLRPHQLPMVAGGQYLRQPMLHSPTGHASSASAVTSPMAYGAHQLPAGYLDPSALSRPLMIHAAAPDEIPTAIVIKNIAFAIKREVLLQTMASLNIPMPYALNYHYEGGVFRGLAFANFRTPEETMMVIGALNGFDLAGRKLKVEYKRMLPPEAEAAKQEARQLQAQARRNSIAVSFGNGGNGPVVPLSPARPTRDTATPKVAINLDDNKTRELYDQIAAFRHDKTRQELELAVSEEQDPDQYAIMCAIAERFGLAPQTASPLNPVDGSGSPASDRGAVNQPRVRLVKAVDHLRPDAQRMRHNRYSIAGSTTIGNVPMLPKPNRGRLTSESQAYSPYTTLGQYQAPYSPRGTGSGPFSSHSSSVYGGGQVMVGGMSTAGYSQLASADALLAAQFANATADDGLLSSNSQDFHARQHAGRLRSMSFNVMPPNHHGSAHMGHTSLFADSSNRTPNDGSRVPTASGSPSATNSTSGSPAPNAFQGYPSRMLSSSTVVPQRQPRGPDLANNFAMRMALWNQMTQVGTAMSSPTRANLVDRIGVSATPSADYYHQVDLSPSGPTGAYV</sequence>
<dbReference type="PROSITE" id="PS50102">
    <property type="entry name" value="RRM"/>
    <property type="match status" value="1"/>
</dbReference>
<dbReference type="InterPro" id="IPR012677">
    <property type="entry name" value="Nucleotide-bd_a/b_plait_sf"/>
</dbReference>